<accession>A0ABV1KQR1</accession>
<name>A0ABV1KQR1_9BACL</name>
<protein>
    <submittedName>
        <fullName evidence="1">Uncharacterized protein</fullName>
    </submittedName>
</protein>
<dbReference type="Proteomes" id="UP001493487">
    <property type="component" value="Unassembled WGS sequence"/>
</dbReference>
<proteinExistence type="predicted"/>
<comment type="caution">
    <text evidence="1">The sequence shown here is derived from an EMBL/GenBank/DDBJ whole genome shotgun (WGS) entry which is preliminary data.</text>
</comment>
<keyword evidence="2" id="KW-1185">Reference proteome</keyword>
<evidence type="ECO:0000313" key="1">
    <source>
        <dbReference type="EMBL" id="MEQ4482198.1"/>
    </source>
</evidence>
<dbReference type="RefSeq" id="WP_232185136.1">
    <property type="nucleotide sequence ID" value="NZ_JAIOAP010000004.1"/>
</dbReference>
<organism evidence="1 2">
    <name type="scientific">Cohnella silvisoli</name>
    <dbReference type="NCBI Taxonomy" id="2873699"/>
    <lineage>
        <taxon>Bacteria</taxon>
        <taxon>Bacillati</taxon>
        <taxon>Bacillota</taxon>
        <taxon>Bacilli</taxon>
        <taxon>Bacillales</taxon>
        <taxon>Paenibacillaceae</taxon>
        <taxon>Cohnella</taxon>
    </lineage>
</organism>
<gene>
    <name evidence="1" type="ORF">QJS35_07295</name>
</gene>
<reference evidence="1 2" key="1">
    <citation type="journal article" date="2023" name="Genome Announc.">
        <title>Pan-Genome Analyses of the Genus Cohnella and Proposal of the Novel Species Cohnella silvisoli sp. nov., Isolated from Forest Soil.</title>
        <authorList>
            <person name="Wang C."/>
            <person name="Mao L."/>
            <person name="Bao G."/>
            <person name="Zhu H."/>
        </authorList>
    </citation>
    <scope>NUCLEOTIDE SEQUENCE [LARGE SCALE GENOMIC DNA]</scope>
    <source>
        <strain evidence="1 2">NL03-T5-1</strain>
    </source>
</reference>
<evidence type="ECO:0000313" key="2">
    <source>
        <dbReference type="Proteomes" id="UP001493487"/>
    </source>
</evidence>
<dbReference type="EMBL" id="JASKHM010000003">
    <property type="protein sequence ID" value="MEQ4482198.1"/>
    <property type="molecule type" value="Genomic_DNA"/>
</dbReference>
<sequence>MGTRLLSEYLIKKYNPHLRYVRVHTSGKTRRPYMHGTMICNCRIKTSKR</sequence>